<dbReference type="GO" id="GO:0016705">
    <property type="term" value="F:oxidoreductase activity, acting on paired donors, with incorporation or reduction of molecular oxygen"/>
    <property type="evidence" value="ECO:0007669"/>
    <property type="project" value="InterPro"/>
</dbReference>
<evidence type="ECO:0000313" key="4">
    <source>
        <dbReference type="EMBL" id="CCH53585.1"/>
    </source>
</evidence>
<name>I2GI60_9BACT</name>
<reference evidence="4 5" key="1">
    <citation type="journal article" date="2012" name="J. Bacteriol.">
        <title>Genome Sequence of the Filamentous Bacterium Fibrisoma limi BUZ 3T.</title>
        <authorList>
            <person name="Filippini M."/>
            <person name="Qi W."/>
            <person name="Jaenicke S."/>
            <person name="Goesmann A."/>
            <person name="Smits T.H."/>
            <person name="Bagheri H.C."/>
        </authorList>
    </citation>
    <scope>NUCLEOTIDE SEQUENCE [LARGE SCALE GENOMIC DNA]</scope>
    <source>
        <strain evidence="5">BUZ 3T</strain>
    </source>
</reference>
<dbReference type="InterPro" id="IPR050766">
    <property type="entry name" value="Bact_Lucif_Oxidored"/>
</dbReference>
<dbReference type="NCBIfam" id="TIGR03858">
    <property type="entry name" value="LLM_2I7G"/>
    <property type="match status" value="1"/>
</dbReference>
<dbReference type="STRING" id="1185876.BN8_02692"/>
<dbReference type="InterPro" id="IPR011251">
    <property type="entry name" value="Luciferase-like_dom"/>
</dbReference>
<proteinExistence type="predicted"/>
<dbReference type="SUPFAM" id="SSF51679">
    <property type="entry name" value="Bacterial luciferase-like"/>
    <property type="match status" value="1"/>
</dbReference>
<comment type="caution">
    <text evidence="4">The sequence shown here is derived from an EMBL/GenBank/DDBJ whole genome shotgun (WGS) entry which is preliminary data.</text>
</comment>
<keyword evidence="5" id="KW-1185">Reference proteome</keyword>
<evidence type="ECO:0000313" key="5">
    <source>
        <dbReference type="Proteomes" id="UP000009309"/>
    </source>
</evidence>
<dbReference type="AlphaFoldDB" id="I2GI60"/>
<keyword evidence="2" id="KW-0503">Monooxygenase</keyword>
<dbReference type="Pfam" id="PF00296">
    <property type="entry name" value="Bac_luciferase"/>
    <property type="match status" value="1"/>
</dbReference>
<organism evidence="4 5">
    <name type="scientific">Fibrisoma limi BUZ 3</name>
    <dbReference type="NCBI Taxonomy" id="1185876"/>
    <lineage>
        <taxon>Bacteria</taxon>
        <taxon>Pseudomonadati</taxon>
        <taxon>Bacteroidota</taxon>
        <taxon>Cytophagia</taxon>
        <taxon>Cytophagales</taxon>
        <taxon>Spirosomataceae</taxon>
        <taxon>Fibrisoma</taxon>
    </lineage>
</organism>
<feature type="domain" description="Luciferase-like" evidence="3">
    <location>
        <begin position="24"/>
        <end position="326"/>
    </location>
</feature>
<dbReference type="Proteomes" id="UP000009309">
    <property type="component" value="Unassembled WGS sequence"/>
</dbReference>
<accession>I2GI60</accession>
<dbReference type="InterPro" id="IPR036661">
    <property type="entry name" value="Luciferase-like_sf"/>
</dbReference>
<sequence length="371" mass="40975">MQRFALVIVLWQKDVATLNTDLLMELGITTFVENTPDPITGKLLSPHQRMMNLLEEVELADQVGLDVFAIGEHHRPDFIVSSPAVVLAAAAVKTKQIRLSSAVTVLSSDDPVRVFQDFAHVDLLSGGRAEIIAGRGSFIESFPLFGNNLNDYNELFAEKLDLLVKLNKSEKVTWKGHFRPSIDNRGVYPRPYQPELPIWVGVGGTPESVVRAANYGLPMALAIIGGMPDRFVPFTKLYKDTYAKAGHDPAKFQLGINSHGYIADDSQRAADEFYGPYAYVMSQIGRERGWAPMNRAQYEFMRSAEGSLLVGSPQQVIDKILWEHELFGNTRFLLHISVGTLPHANVMRAIELLGTVVAPAVKKAVESSVSA</sequence>
<dbReference type="PANTHER" id="PTHR30137">
    <property type="entry name" value="LUCIFERASE-LIKE MONOOXYGENASE"/>
    <property type="match status" value="1"/>
</dbReference>
<dbReference type="eggNOG" id="COG2141">
    <property type="taxonomic scope" value="Bacteria"/>
</dbReference>
<protein>
    <recommendedName>
        <fullName evidence="3">Luciferase-like domain-containing protein</fullName>
    </recommendedName>
</protein>
<dbReference type="Gene3D" id="3.20.20.30">
    <property type="entry name" value="Luciferase-like domain"/>
    <property type="match status" value="1"/>
</dbReference>
<dbReference type="GO" id="GO:0005829">
    <property type="term" value="C:cytosol"/>
    <property type="evidence" value="ECO:0007669"/>
    <property type="project" value="TreeGrafter"/>
</dbReference>
<dbReference type="PANTHER" id="PTHR30137:SF8">
    <property type="entry name" value="BLR5498 PROTEIN"/>
    <property type="match status" value="1"/>
</dbReference>
<dbReference type="GO" id="GO:0004497">
    <property type="term" value="F:monooxygenase activity"/>
    <property type="evidence" value="ECO:0007669"/>
    <property type="project" value="UniProtKB-KW"/>
</dbReference>
<dbReference type="EMBL" id="CAIT01000006">
    <property type="protein sequence ID" value="CCH53585.1"/>
    <property type="molecule type" value="Genomic_DNA"/>
</dbReference>
<evidence type="ECO:0000256" key="1">
    <source>
        <dbReference type="ARBA" id="ARBA00023002"/>
    </source>
</evidence>
<evidence type="ECO:0000256" key="2">
    <source>
        <dbReference type="ARBA" id="ARBA00023033"/>
    </source>
</evidence>
<keyword evidence="1" id="KW-0560">Oxidoreductase</keyword>
<gene>
    <name evidence="4" type="ORF">BN8_02692</name>
</gene>
<dbReference type="InterPro" id="IPR022290">
    <property type="entry name" value="LLM_Atu2307-like"/>
</dbReference>
<evidence type="ECO:0000259" key="3">
    <source>
        <dbReference type="Pfam" id="PF00296"/>
    </source>
</evidence>